<proteinExistence type="predicted"/>
<dbReference type="OrthoDB" id="1751953at2"/>
<reference evidence="2" key="1">
    <citation type="submission" date="2017-07" db="EMBL/GenBank/DDBJ databases">
        <authorList>
            <person name="Varghese N."/>
            <person name="Submissions S."/>
        </authorList>
    </citation>
    <scope>NUCLEOTIDE SEQUENCE [LARGE SCALE GENOMIC DNA]</scope>
    <source>
        <strain evidence="2">NLAE-zl-C134</strain>
    </source>
</reference>
<dbReference type="Proteomes" id="UP000254051">
    <property type="component" value="Unassembled WGS sequence"/>
</dbReference>
<dbReference type="EMBL" id="UHJJ01000018">
    <property type="protein sequence ID" value="SUQ15893.1"/>
    <property type="molecule type" value="Genomic_DNA"/>
</dbReference>
<gene>
    <name evidence="1" type="ORF">SAMN05216529_1183</name>
</gene>
<organism evidence="1 2">
    <name type="scientific">Faecalicatena contorta</name>
    <dbReference type="NCBI Taxonomy" id="39482"/>
    <lineage>
        <taxon>Bacteria</taxon>
        <taxon>Bacillati</taxon>
        <taxon>Bacillota</taxon>
        <taxon>Clostridia</taxon>
        <taxon>Lachnospirales</taxon>
        <taxon>Lachnospiraceae</taxon>
        <taxon>Faecalicatena</taxon>
    </lineage>
</organism>
<protein>
    <recommendedName>
        <fullName evidence="3">DUF3841 domain-containing protein</fullName>
    </recommendedName>
</protein>
<dbReference type="RefSeq" id="WP_109714122.1">
    <property type="nucleotide sequence ID" value="NZ_QGDS01000018.1"/>
</dbReference>
<dbReference type="AlphaFoldDB" id="A0A315ZS27"/>
<accession>A0A315ZS27</accession>
<dbReference type="InterPro" id="IPR024211">
    <property type="entry name" value="DUF3841"/>
</dbReference>
<evidence type="ECO:0000313" key="2">
    <source>
        <dbReference type="Proteomes" id="UP000254051"/>
    </source>
</evidence>
<keyword evidence="2" id="KW-1185">Reference proteome</keyword>
<dbReference type="Pfam" id="PF12952">
    <property type="entry name" value="DUF3841"/>
    <property type="match status" value="1"/>
</dbReference>
<name>A0A315ZS27_9FIRM</name>
<evidence type="ECO:0000313" key="1">
    <source>
        <dbReference type="EMBL" id="SUQ15893.1"/>
    </source>
</evidence>
<sequence length="187" mass="22451">MTSEGNIMMWTGQTEIVMQTLNETGRYVVKRSYVEQKYKETAWVFQEAYQYLSQCAEGLIPRPEDAESPIWVYKSVHHIYGGEGMNYLELEVPKNQLITFDTRKWNRILNLNYVGKTVHEEEEFQKWLEKRGIRDNFSIFSTPFYPVEKQEIKKSWSNLLQIPVEDDEYTQGMIWELKKEWIKRECK</sequence>
<evidence type="ECO:0008006" key="3">
    <source>
        <dbReference type="Google" id="ProtNLM"/>
    </source>
</evidence>